<gene>
    <name evidence="1" type="ORF">K432DRAFT_472744</name>
</gene>
<keyword evidence="2" id="KW-1185">Reference proteome</keyword>
<dbReference type="OrthoDB" id="674604at2759"/>
<evidence type="ECO:0000313" key="1">
    <source>
        <dbReference type="EMBL" id="OCK73671.1"/>
    </source>
</evidence>
<dbReference type="PANTHER" id="PTHR10622:SF10">
    <property type="entry name" value="HET DOMAIN-CONTAINING PROTEIN"/>
    <property type="match status" value="1"/>
</dbReference>
<dbReference type="AlphaFoldDB" id="A0A8E2DXT8"/>
<proteinExistence type="predicted"/>
<dbReference type="PANTHER" id="PTHR10622">
    <property type="entry name" value="HET DOMAIN-CONTAINING PROTEIN"/>
    <property type="match status" value="1"/>
</dbReference>
<protein>
    <submittedName>
        <fullName evidence="1">Uncharacterized protein</fullName>
    </submittedName>
</protein>
<dbReference type="EMBL" id="KV745690">
    <property type="protein sequence ID" value="OCK73671.1"/>
    <property type="molecule type" value="Genomic_DNA"/>
</dbReference>
<name>A0A8E2DXT8_9PEZI</name>
<organism evidence="1 2">
    <name type="scientific">Lepidopterella palustris CBS 459.81</name>
    <dbReference type="NCBI Taxonomy" id="1314670"/>
    <lineage>
        <taxon>Eukaryota</taxon>
        <taxon>Fungi</taxon>
        <taxon>Dikarya</taxon>
        <taxon>Ascomycota</taxon>
        <taxon>Pezizomycotina</taxon>
        <taxon>Dothideomycetes</taxon>
        <taxon>Pleosporomycetidae</taxon>
        <taxon>Mytilinidiales</taxon>
        <taxon>Argynnaceae</taxon>
        <taxon>Lepidopterella</taxon>
    </lineage>
</organism>
<evidence type="ECO:0000313" key="2">
    <source>
        <dbReference type="Proteomes" id="UP000250266"/>
    </source>
</evidence>
<dbReference type="Proteomes" id="UP000250266">
    <property type="component" value="Unassembled WGS sequence"/>
</dbReference>
<reference evidence="1 2" key="1">
    <citation type="journal article" date="2016" name="Nat. Commun.">
        <title>Ectomycorrhizal ecology is imprinted in the genome of the dominant symbiotic fungus Cenococcum geophilum.</title>
        <authorList>
            <consortium name="DOE Joint Genome Institute"/>
            <person name="Peter M."/>
            <person name="Kohler A."/>
            <person name="Ohm R.A."/>
            <person name="Kuo A."/>
            <person name="Krutzmann J."/>
            <person name="Morin E."/>
            <person name="Arend M."/>
            <person name="Barry K.W."/>
            <person name="Binder M."/>
            <person name="Choi C."/>
            <person name="Clum A."/>
            <person name="Copeland A."/>
            <person name="Grisel N."/>
            <person name="Haridas S."/>
            <person name="Kipfer T."/>
            <person name="LaButti K."/>
            <person name="Lindquist E."/>
            <person name="Lipzen A."/>
            <person name="Maire R."/>
            <person name="Meier B."/>
            <person name="Mihaltcheva S."/>
            <person name="Molinier V."/>
            <person name="Murat C."/>
            <person name="Poggeler S."/>
            <person name="Quandt C.A."/>
            <person name="Sperisen C."/>
            <person name="Tritt A."/>
            <person name="Tisserant E."/>
            <person name="Crous P.W."/>
            <person name="Henrissat B."/>
            <person name="Nehls U."/>
            <person name="Egli S."/>
            <person name="Spatafora J.W."/>
            <person name="Grigoriev I.V."/>
            <person name="Martin F.M."/>
        </authorList>
    </citation>
    <scope>NUCLEOTIDE SEQUENCE [LARGE SCALE GENOMIC DNA]</scope>
    <source>
        <strain evidence="1 2">CBS 459.81</strain>
    </source>
</reference>
<sequence>MFRWYQNAKKCYIYLSEVLMAKTKASDYWESAFQGSKCFTHGWTLQELLAPSVVEFFPREGKRLGNKRVLERQIHDITGIANSALRGAPLVQFGVDERFS</sequence>
<accession>A0A8E2DXT8</accession>